<proteinExistence type="predicted"/>
<evidence type="ECO:0000259" key="1">
    <source>
        <dbReference type="Pfam" id="PF00535"/>
    </source>
</evidence>
<feature type="domain" description="Glycosyltransferase 2-like" evidence="1">
    <location>
        <begin position="18"/>
        <end position="79"/>
    </location>
</feature>
<dbReference type="PANTHER" id="PTHR43685:SF2">
    <property type="entry name" value="GLYCOSYLTRANSFERASE 2-LIKE DOMAIN-CONTAINING PROTEIN"/>
    <property type="match status" value="1"/>
</dbReference>
<dbReference type="AlphaFoldDB" id="A0A060BVP4"/>
<evidence type="ECO:0000313" key="2">
    <source>
        <dbReference type="EMBL" id="AIA87009.1"/>
    </source>
</evidence>
<organism evidence="2">
    <name type="scientific">uncultured Enterococcus sp</name>
    <dbReference type="NCBI Taxonomy" id="167972"/>
    <lineage>
        <taxon>Bacteria</taxon>
        <taxon>Bacillati</taxon>
        <taxon>Bacillota</taxon>
        <taxon>Bacilli</taxon>
        <taxon>Lactobacillales</taxon>
        <taxon>Enterococcaceae</taxon>
        <taxon>Enterococcus</taxon>
        <taxon>environmental samples</taxon>
    </lineage>
</organism>
<feature type="non-terminal residue" evidence="2">
    <location>
        <position position="89"/>
    </location>
</feature>
<dbReference type="EMBL" id="KF119742">
    <property type="protein sequence ID" value="AIA87009.1"/>
    <property type="molecule type" value="Genomic_DNA"/>
</dbReference>
<reference evidence="2" key="1">
    <citation type="journal article" date="2013" name="Environ. Microbiol.">
        <title>Seasonally variable intestinal metagenomes of the red palm weevil (Rhynchophorus ferrugineus).</title>
        <authorList>
            <person name="Jia S."/>
            <person name="Zhang X."/>
            <person name="Zhang G."/>
            <person name="Yin A."/>
            <person name="Zhang S."/>
            <person name="Li F."/>
            <person name="Wang L."/>
            <person name="Zhao D."/>
            <person name="Yun Q."/>
            <person name="Tala"/>
            <person name="Wang J."/>
            <person name="Sun G."/>
            <person name="Baabdullah M."/>
            <person name="Yu X."/>
            <person name="Hu S."/>
            <person name="Al-Mssallem I.S."/>
            <person name="Yu J."/>
        </authorList>
    </citation>
    <scope>NUCLEOTIDE SEQUENCE</scope>
</reference>
<dbReference type="Gene3D" id="3.90.550.10">
    <property type="entry name" value="Spore Coat Polysaccharide Biosynthesis Protein SpsA, Chain A"/>
    <property type="match status" value="1"/>
</dbReference>
<dbReference type="Pfam" id="PF00535">
    <property type="entry name" value="Glycos_transf_2"/>
    <property type="match status" value="1"/>
</dbReference>
<sequence>MPEGETGDMEDSMVCPVTVIVPVYQSRRFLSRCIDSVLAQTFPIFELLLIDDGSIDGSGEICDQYARRDRRIRVIHRQNGAFRRPGMRD</sequence>
<dbReference type="CDD" id="cd00761">
    <property type="entry name" value="Glyco_tranf_GTA_type"/>
    <property type="match status" value="1"/>
</dbReference>
<dbReference type="InterPro" id="IPR050834">
    <property type="entry name" value="Glycosyltransf_2"/>
</dbReference>
<protein>
    <submittedName>
        <fullName evidence="2">Glycos_transf_2</fullName>
    </submittedName>
</protein>
<dbReference type="SUPFAM" id="SSF53448">
    <property type="entry name" value="Nucleotide-diphospho-sugar transferases"/>
    <property type="match status" value="1"/>
</dbReference>
<accession>A0A060BVP4</accession>
<dbReference type="InterPro" id="IPR029044">
    <property type="entry name" value="Nucleotide-diphossugar_trans"/>
</dbReference>
<dbReference type="InterPro" id="IPR001173">
    <property type="entry name" value="Glyco_trans_2-like"/>
</dbReference>
<dbReference type="PANTHER" id="PTHR43685">
    <property type="entry name" value="GLYCOSYLTRANSFERASE"/>
    <property type="match status" value="1"/>
</dbReference>
<name>A0A060BVP4_9ENTE</name>